<evidence type="ECO:0008006" key="4">
    <source>
        <dbReference type="Google" id="ProtNLM"/>
    </source>
</evidence>
<reference evidence="3" key="1">
    <citation type="journal article" date="2019" name="Int. J. Syst. Evol. Microbiol.">
        <title>The Global Catalogue of Microorganisms (GCM) 10K type strain sequencing project: providing services to taxonomists for standard genome sequencing and annotation.</title>
        <authorList>
            <consortium name="The Broad Institute Genomics Platform"/>
            <consortium name="The Broad Institute Genome Sequencing Center for Infectious Disease"/>
            <person name="Wu L."/>
            <person name="Ma J."/>
        </authorList>
    </citation>
    <scope>NUCLEOTIDE SEQUENCE [LARGE SCALE GENOMIC DNA]</scope>
    <source>
        <strain evidence="3">CCUG 66188</strain>
    </source>
</reference>
<organism evidence="2 3">
    <name type="scientific">Sulfitobacter porphyrae</name>
    <dbReference type="NCBI Taxonomy" id="1246864"/>
    <lineage>
        <taxon>Bacteria</taxon>
        <taxon>Pseudomonadati</taxon>
        <taxon>Pseudomonadota</taxon>
        <taxon>Alphaproteobacteria</taxon>
        <taxon>Rhodobacterales</taxon>
        <taxon>Roseobacteraceae</taxon>
        <taxon>Sulfitobacter</taxon>
    </lineage>
</organism>
<dbReference type="Gene3D" id="3.30.70.120">
    <property type="match status" value="1"/>
</dbReference>
<dbReference type="Proteomes" id="UP001596353">
    <property type="component" value="Unassembled WGS sequence"/>
</dbReference>
<dbReference type="InterPro" id="IPR015867">
    <property type="entry name" value="N-reg_PII/ATP_PRibTrfase_C"/>
</dbReference>
<accession>A0ABW2B4T4</accession>
<feature type="region of interest" description="Disordered" evidence="1">
    <location>
        <begin position="132"/>
        <end position="152"/>
    </location>
</feature>
<keyword evidence="3" id="KW-1185">Reference proteome</keyword>
<evidence type="ECO:0000313" key="2">
    <source>
        <dbReference type="EMBL" id="MFC6760599.1"/>
    </source>
</evidence>
<dbReference type="EMBL" id="JBHSWG010000001">
    <property type="protein sequence ID" value="MFC6760599.1"/>
    <property type="molecule type" value="Genomic_DNA"/>
</dbReference>
<name>A0ABW2B4T4_9RHOB</name>
<feature type="region of interest" description="Disordered" evidence="1">
    <location>
        <begin position="55"/>
        <end position="78"/>
    </location>
</feature>
<sequence>MNDLNRYEAKSGRLVPVFTIEVQTLPEDTDRILDGVMKVHPLSFGRYQRNASISAVGKETAQPEPDSTTTTHVEGFEAGSTETYPMVELKISIDRDQEALAKVMDAIIYAHHYEEPVIFVREDWASRAAYDPRSDNPNRWWNNGKGLPERLE</sequence>
<evidence type="ECO:0000256" key="1">
    <source>
        <dbReference type="SAM" id="MobiDB-lite"/>
    </source>
</evidence>
<proteinExistence type="predicted"/>
<protein>
    <recommendedName>
        <fullName evidence="4">Tautomerase enzyme</fullName>
    </recommendedName>
</protein>
<comment type="caution">
    <text evidence="2">The sequence shown here is derived from an EMBL/GenBank/DDBJ whole genome shotgun (WGS) entry which is preliminary data.</text>
</comment>
<evidence type="ECO:0000313" key="3">
    <source>
        <dbReference type="Proteomes" id="UP001596353"/>
    </source>
</evidence>
<gene>
    <name evidence="2" type="ORF">ACFQFQ_15635</name>
</gene>